<proteinExistence type="predicted"/>
<sequence>MGTMNGFSGHQVNTSVVLDTRAGGYILAGGAAVLFPVVRVLLDKLVFMPLGRASFFPSEAELKKSDAKVDQKDLNNRLFKYKESFWKATVYTILVSLALYVSINESFFTDTRYFWLGCTEFPPCNYEVSRGLRLLYALELGYYIQAVPTLMFWEVRRKDFWENMAHHIATIGLITYSYQVNFVKVGAMVFLCHDVNDIFMEGAKMARYAEHKWLPTALFAVFMLSWFTSRIYYFPAYVIRSVYHEPIELVAKVYDINPHPHWEIFLTLLCFLFSLHLYWSYLILRIAWRQLFGDGQAEDVREED</sequence>
<comment type="subcellular location">
    <subcellularLocation>
        <location evidence="1">Membrane</location>
        <topology evidence="1">Multi-pass membrane protein</topology>
    </subcellularLocation>
</comment>
<dbReference type="GO" id="GO:0005789">
    <property type="term" value="C:endoplasmic reticulum membrane"/>
    <property type="evidence" value="ECO:0007669"/>
    <property type="project" value="UniProtKB-SubCell"/>
</dbReference>
<dbReference type="AlphaFoldDB" id="A0AAV1IJ18"/>
<dbReference type="Pfam" id="PF03798">
    <property type="entry name" value="TRAM_LAG1_CLN8"/>
    <property type="match status" value="1"/>
</dbReference>
<reference evidence="8 9" key="1">
    <citation type="submission" date="2023-10" db="EMBL/GenBank/DDBJ databases">
        <authorList>
            <person name="Maclean D."/>
            <person name="Macfadyen A."/>
        </authorList>
    </citation>
    <scope>NUCLEOTIDE SEQUENCE [LARGE SCALE GENOMIC DNA]</scope>
</reference>
<dbReference type="PROSITE" id="PS50922">
    <property type="entry name" value="TLC"/>
    <property type="match status" value="1"/>
</dbReference>
<dbReference type="Proteomes" id="UP001314263">
    <property type="component" value="Unassembled WGS sequence"/>
</dbReference>
<feature type="transmembrane region" description="Helical" evidence="6">
    <location>
        <begin position="22"/>
        <end position="42"/>
    </location>
</feature>
<keyword evidence="3 6" id="KW-1133">Transmembrane helix</keyword>
<keyword evidence="9" id="KW-1185">Reference proteome</keyword>
<dbReference type="EMBL" id="CAUYUE010000016">
    <property type="protein sequence ID" value="CAK0787232.1"/>
    <property type="molecule type" value="Genomic_DNA"/>
</dbReference>
<feature type="transmembrane region" description="Helical" evidence="6">
    <location>
        <begin position="264"/>
        <end position="284"/>
    </location>
</feature>
<evidence type="ECO:0000313" key="9">
    <source>
        <dbReference type="Proteomes" id="UP001314263"/>
    </source>
</evidence>
<feature type="transmembrane region" description="Helical" evidence="6">
    <location>
        <begin position="213"/>
        <end position="233"/>
    </location>
</feature>
<protein>
    <recommendedName>
        <fullName evidence="7">TLC domain-containing protein</fullName>
    </recommendedName>
</protein>
<name>A0AAV1IJ18_9CHLO</name>
<evidence type="ECO:0000256" key="1">
    <source>
        <dbReference type="ARBA" id="ARBA00004141"/>
    </source>
</evidence>
<dbReference type="PANTHER" id="PTHR12560">
    <property type="entry name" value="LONGEVITY ASSURANCE FACTOR 1 LAG1"/>
    <property type="match status" value="1"/>
</dbReference>
<dbReference type="GO" id="GO:0046513">
    <property type="term" value="P:ceramide biosynthetic process"/>
    <property type="evidence" value="ECO:0007669"/>
    <property type="project" value="InterPro"/>
</dbReference>
<keyword evidence="2 5" id="KW-0812">Transmembrane</keyword>
<evidence type="ECO:0000313" key="8">
    <source>
        <dbReference type="EMBL" id="CAK0787232.1"/>
    </source>
</evidence>
<accession>A0AAV1IJ18</accession>
<feature type="domain" description="TLC" evidence="7">
    <location>
        <begin position="77"/>
        <end position="292"/>
    </location>
</feature>
<dbReference type="InterPro" id="IPR016439">
    <property type="entry name" value="Lag1/Lac1-like"/>
</dbReference>
<evidence type="ECO:0000256" key="4">
    <source>
        <dbReference type="ARBA" id="ARBA00023136"/>
    </source>
</evidence>
<keyword evidence="4 5" id="KW-0472">Membrane</keyword>
<dbReference type="PANTHER" id="PTHR12560:SF0">
    <property type="entry name" value="LD18904P"/>
    <property type="match status" value="1"/>
</dbReference>
<organism evidence="8 9">
    <name type="scientific">Coccomyxa viridis</name>
    <dbReference type="NCBI Taxonomy" id="1274662"/>
    <lineage>
        <taxon>Eukaryota</taxon>
        <taxon>Viridiplantae</taxon>
        <taxon>Chlorophyta</taxon>
        <taxon>core chlorophytes</taxon>
        <taxon>Trebouxiophyceae</taxon>
        <taxon>Trebouxiophyceae incertae sedis</taxon>
        <taxon>Coccomyxaceae</taxon>
        <taxon>Coccomyxa</taxon>
    </lineage>
</organism>
<dbReference type="SMART" id="SM00724">
    <property type="entry name" value="TLC"/>
    <property type="match status" value="1"/>
</dbReference>
<dbReference type="GO" id="GO:0050291">
    <property type="term" value="F:sphingosine N-acyltransferase activity"/>
    <property type="evidence" value="ECO:0007669"/>
    <property type="project" value="InterPro"/>
</dbReference>
<evidence type="ECO:0000256" key="3">
    <source>
        <dbReference type="ARBA" id="ARBA00022989"/>
    </source>
</evidence>
<evidence type="ECO:0000256" key="6">
    <source>
        <dbReference type="SAM" id="Phobius"/>
    </source>
</evidence>
<dbReference type="InterPro" id="IPR006634">
    <property type="entry name" value="TLC-dom"/>
</dbReference>
<comment type="caution">
    <text evidence="8">The sequence shown here is derived from an EMBL/GenBank/DDBJ whole genome shotgun (WGS) entry which is preliminary data.</text>
</comment>
<feature type="transmembrane region" description="Helical" evidence="6">
    <location>
        <begin position="85"/>
        <end position="103"/>
    </location>
</feature>
<evidence type="ECO:0000256" key="5">
    <source>
        <dbReference type="PROSITE-ProRule" id="PRU00205"/>
    </source>
</evidence>
<gene>
    <name evidence="8" type="ORF">CVIRNUC_010448</name>
</gene>
<evidence type="ECO:0000259" key="7">
    <source>
        <dbReference type="PROSITE" id="PS50922"/>
    </source>
</evidence>
<evidence type="ECO:0000256" key="2">
    <source>
        <dbReference type="ARBA" id="ARBA00022692"/>
    </source>
</evidence>